<evidence type="ECO:0000313" key="3">
    <source>
        <dbReference type="EMBL" id="PAV56971.1"/>
    </source>
</evidence>
<dbReference type="Proteomes" id="UP000218231">
    <property type="component" value="Unassembled WGS sequence"/>
</dbReference>
<evidence type="ECO:0000313" key="4">
    <source>
        <dbReference type="Proteomes" id="UP000218231"/>
    </source>
</evidence>
<keyword evidence="1" id="KW-0479">Metal-binding</keyword>
<dbReference type="EMBL" id="LIAE01010664">
    <property type="protein sequence ID" value="PAV56971.1"/>
    <property type="molecule type" value="Genomic_DNA"/>
</dbReference>
<accession>A0A2A2J5M4</accession>
<evidence type="ECO:0000256" key="1">
    <source>
        <dbReference type="PROSITE-ProRule" id="PRU00042"/>
    </source>
</evidence>
<organism evidence="3 4">
    <name type="scientific">Diploscapter pachys</name>
    <dbReference type="NCBI Taxonomy" id="2018661"/>
    <lineage>
        <taxon>Eukaryota</taxon>
        <taxon>Metazoa</taxon>
        <taxon>Ecdysozoa</taxon>
        <taxon>Nematoda</taxon>
        <taxon>Chromadorea</taxon>
        <taxon>Rhabditida</taxon>
        <taxon>Rhabditina</taxon>
        <taxon>Rhabditomorpha</taxon>
        <taxon>Rhabditoidea</taxon>
        <taxon>Rhabditidae</taxon>
        <taxon>Diploscapter</taxon>
    </lineage>
</organism>
<sequence>MHSISATIAVPLKKQTAKMPIVYVKVKDERLTEFINILSQNQFGDYRVFRDLNDTEIPASWTFGSKDKKGRGNENGQEELPTAMTVQQIVDDMRNGGLIKVDPANSVKGRGLTNNFAIAALAKNNLASTSLGSDLRSEQHVLEAQSREDHPLAPMQDLQRGRIHRIPLRIGRIHFQYVNCAPKHKRNCMRSHATTRHMEIKRFKCSECEFATKAHSSMKTHFRLHEGADCKIIDLWNEDLEKQQADIARACFPHAFDCGARWDQFISNKRDSVSMIDM</sequence>
<keyword evidence="1" id="KW-0862">Zinc</keyword>
<dbReference type="GO" id="GO:0008270">
    <property type="term" value="F:zinc ion binding"/>
    <property type="evidence" value="ECO:0007669"/>
    <property type="project" value="UniProtKB-KW"/>
</dbReference>
<protein>
    <recommendedName>
        <fullName evidence="2">C2H2-type domain-containing protein</fullName>
    </recommendedName>
</protein>
<dbReference type="OrthoDB" id="10260596at2759"/>
<dbReference type="AlphaFoldDB" id="A0A2A2J5M4"/>
<dbReference type="InterPro" id="IPR013087">
    <property type="entry name" value="Znf_C2H2_type"/>
</dbReference>
<gene>
    <name evidence="3" type="ORF">WR25_19633</name>
</gene>
<evidence type="ECO:0000259" key="2">
    <source>
        <dbReference type="PROSITE" id="PS50157"/>
    </source>
</evidence>
<dbReference type="Gene3D" id="3.30.160.60">
    <property type="entry name" value="Classic Zinc Finger"/>
    <property type="match status" value="1"/>
</dbReference>
<comment type="caution">
    <text evidence="3">The sequence shown here is derived from an EMBL/GenBank/DDBJ whole genome shotgun (WGS) entry which is preliminary data.</text>
</comment>
<name>A0A2A2J5M4_9BILA</name>
<keyword evidence="1" id="KW-0863">Zinc-finger</keyword>
<feature type="domain" description="C2H2-type" evidence="2">
    <location>
        <begin position="203"/>
        <end position="230"/>
    </location>
</feature>
<dbReference type="PROSITE" id="PS50157">
    <property type="entry name" value="ZINC_FINGER_C2H2_2"/>
    <property type="match status" value="1"/>
</dbReference>
<keyword evidence="4" id="KW-1185">Reference proteome</keyword>
<proteinExistence type="predicted"/>
<reference evidence="3 4" key="1">
    <citation type="journal article" date="2017" name="Curr. Biol.">
        <title>Genome architecture and evolution of a unichromosomal asexual nematode.</title>
        <authorList>
            <person name="Fradin H."/>
            <person name="Zegar C."/>
            <person name="Gutwein M."/>
            <person name="Lucas J."/>
            <person name="Kovtun M."/>
            <person name="Corcoran D."/>
            <person name="Baugh L.R."/>
            <person name="Kiontke K."/>
            <person name="Gunsalus K."/>
            <person name="Fitch D.H."/>
            <person name="Piano F."/>
        </authorList>
    </citation>
    <scope>NUCLEOTIDE SEQUENCE [LARGE SCALE GENOMIC DNA]</scope>
    <source>
        <strain evidence="3">PF1309</strain>
    </source>
</reference>